<name>A0ABP1FGE1_9FLAO</name>
<dbReference type="Proteomes" id="UP001497602">
    <property type="component" value="Unassembled WGS sequence"/>
</dbReference>
<reference evidence="2 3" key="1">
    <citation type="submission" date="2024-05" db="EMBL/GenBank/DDBJ databases">
        <authorList>
            <person name="Duchaud E."/>
        </authorList>
    </citation>
    <scope>NUCLEOTIDE SEQUENCE [LARGE SCALE GENOMIC DNA]</scope>
    <source>
        <strain evidence="2">Ena-SAMPLE-TAB-13-05-2024-13:56:06:370-140305</strain>
    </source>
</reference>
<dbReference type="SUPFAM" id="SSF49265">
    <property type="entry name" value="Fibronectin type III"/>
    <property type="match status" value="1"/>
</dbReference>
<evidence type="ECO:0000259" key="1">
    <source>
        <dbReference type="PROSITE" id="PS50853"/>
    </source>
</evidence>
<evidence type="ECO:0000313" key="2">
    <source>
        <dbReference type="EMBL" id="CAL2108260.1"/>
    </source>
</evidence>
<dbReference type="InterPro" id="IPR003961">
    <property type="entry name" value="FN3_dom"/>
</dbReference>
<accession>A0ABP1FGE1</accession>
<feature type="domain" description="Fibronectin type-III" evidence="1">
    <location>
        <begin position="286"/>
        <end position="375"/>
    </location>
</feature>
<keyword evidence="3" id="KW-1185">Reference proteome</keyword>
<evidence type="ECO:0000313" key="3">
    <source>
        <dbReference type="Proteomes" id="UP001497602"/>
    </source>
</evidence>
<dbReference type="CDD" id="cd00063">
    <property type="entry name" value="FN3"/>
    <property type="match status" value="1"/>
</dbReference>
<protein>
    <submittedName>
        <fullName evidence="2">Large repetitive protein</fullName>
    </submittedName>
</protein>
<proteinExistence type="predicted"/>
<dbReference type="PROSITE" id="PS50853">
    <property type="entry name" value="FN3"/>
    <property type="match status" value="1"/>
</dbReference>
<sequence>MKRIVPLIFVLLMIIGNVYAQQYPVTIVPRVAAPAPVNFFNYADDSGLNSPITVQIFLNDITVSNRQIRLKTYFEGNNIRFRSKDFVVGADDLFIEGGIPLTLRNAELAPYYRFENIEGINNITYSQTIPEGSYSFCFEVYDYLSGTKLSTKKCATVFIFKNEPPILNLPFNKTNIEPKDFENIIFQWTPRHINVSNVEYEFSMVEIWDDYINPQTAFLSQTPIFETTTRTTSLVYGPDKPLLLPGKRYAWRVRAKALQGIEEVGLFKNQGYSEIFWFSRTAPCMIPEDISAEPKGISKINVFWNQEPTIYSEFIIAYREADNPDAHWFTKKTNSGWATIWDLKAGTTYEYKVKGKCKYQYSEYSETQRVTTEIIQNEDANYNCGIVPDAIAISNREPHPGLNIGDQITAGDFKVTITELQNQANGIISGKGYVGIPYLNMAKFGVTFNGILVNSSNQLAEGEIVTLYDPEFGEGASMTVDVNINIAETIDGDDGVVEETVTVDFVIESIEVDANGAFVVTGTNGETAIIPGDDDIKIKSDNGEVWSVGEDGTITKQEEADGGAITDSNTSGLDTEGNVDGVTASGVKIIFEASGYYHFDQLPSGTSSDFEKEYKFLEQEGGKYKVPYKAISDTNGEDFIYAKVTINDPDIKRSDVVFKTKEGGKVTVEEWDGDRAKLKLIRKFHYADEEIYAVVKSKQDSTKYDVAGSLITTHLASQELEAINVTLVPIGVGKIDSSIKKEVEEIYKKAGVRLNIQEVNEISPEEVYKWDIDGNGKLKVGDSAMLAHYTDEEQVFNRYIKQQSFYSKNTYYVFVTNVRVSNNEVNGFMPLKRQFGFVFTRNANTPKKQVKTLAHELGHGIFGLKHPWDEYNFAESATNLLMDNGDGIVLSHLDWKKMHAPGIQIYWFQGDEDGQNTIVSSIPKQFANNDKTYTFLTMNGSYITLPKNVKNLSFVTGIDKLNPYIHYPTGALQSFVIEGKKYSAKIDGIIEPTDDYTIENFDFTYNGFKNYSVEERDKYHGSVITVVPDGSSRRLLRVRVKDLTFQENEKVNILKKNTYDKFQKVLISENKIVEKRYKYGETTPYDGSYALNQELVQQFLGEGINWKGHYFIASKLAFLNNTYPDIIEEIFPRLALKSDTQSHLPSDKAYVGLKGLSIEKLIDVYIKLVNGVRGKVSNCYEMLSNININASFRNVKACIDNLSDKEIEKLPVDSKITALSILTNWSVVTTNSTEIEIIRLLKFTQKKDVDKLLDKLKGKTAYENSDDFILKRLVYKVDNDHTYFTDDNYLELVKTLSLLASKSEKFKKSVLEYSDEEFLKRIIDFYHRSFWDGVKESLGTNPTVPYVKCTPDTNVNWVSKDDVKIKIQNTVSCNLIEYPTSDTPLEVDPITPIWFVNKSSLSMLSDYNKNNPVLAPAILAYYANDVGNTKNIIDGVEATVDVISLFSGAGALAKAPTHLRKAFIIADMIGSGVNITLASSSENLNPEVKKVLQALNVLTAIIAVGELADGVKSLKTFFTKAKSNTKDLPSKSEVESFINSILNDKVSPEELAKIGTNKLKEAEKWLDNIILEGKASGSMDLAVKAKTAKAKILSIKELLKINPNDLKSVLNLTGSEISLVKNYLNKSDDYIDVIVHSNKVGDKFSIIIEVNGKVDEVVLSAKDFARTLSDVPTNKTIRLLSCNNTDSAKEIASVLNRDIITSSGEMKLYDNGLIETGSWFIAKPGGKIEDYRPKKYNLDATDNYIILGEKLDDPLLEAIRIGKRSDGTLADALRAAGYPKSADAVKGAGNVSKNNKKWLDSGDSQIPNAKTDYRFTRNGVTYEIGTPPAGPNEKWKAYFTRLNKIIKENGKDVKHFNQFESHHIFPVDLFKRESFRKWFENFGHKHYDINGDNSLENLIMLEAIRRNPITDKGNPNFLGGVHTNHPQYTERIGAYIDNLWKDAKSANKDWDDLKIAREIDDDIVSFSENLKQSLLENSVRGDVELPTYWDNIDFEQLKNK</sequence>
<dbReference type="RefSeq" id="WP_348739851.1">
    <property type="nucleotide sequence ID" value="NZ_CAXJRC010000044.1"/>
</dbReference>
<dbReference type="EMBL" id="CAXJRC010000044">
    <property type="protein sequence ID" value="CAL2108260.1"/>
    <property type="molecule type" value="Genomic_DNA"/>
</dbReference>
<gene>
    <name evidence="2" type="ORF">T190115A13A_70033</name>
</gene>
<dbReference type="Gene3D" id="2.60.40.10">
    <property type="entry name" value="Immunoglobulins"/>
    <property type="match status" value="1"/>
</dbReference>
<dbReference type="InterPro" id="IPR036116">
    <property type="entry name" value="FN3_sf"/>
</dbReference>
<dbReference type="InterPro" id="IPR024079">
    <property type="entry name" value="MetalloPept_cat_dom_sf"/>
</dbReference>
<organism evidence="2 3">
    <name type="scientific">Tenacibaculum vairaonense</name>
    <dbReference type="NCBI Taxonomy" id="3137860"/>
    <lineage>
        <taxon>Bacteria</taxon>
        <taxon>Pseudomonadati</taxon>
        <taxon>Bacteroidota</taxon>
        <taxon>Flavobacteriia</taxon>
        <taxon>Flavobacteriales</taxon>
        <taxon>Flavobacteriaceae</taxon>
        <taxon>Tenacibaculum</taxon>
    </lineage>
</organism>
<dbReference type="InterPro" id="IPR013783">
    <property type="entry name" value="Ig-like_fold"/>
</dbReference>
<comment type="caution">
    <text evidence="2">The sequence shown here is derived from an EMBL/GenBank/DDBJ whole genome shotgun (WGS) entry which is preliminary data.</text>
</comment>
<dbReference type="Gene3D" id="3.40.390.10">
    <property type="entry name" value="Collagenase (Catalytic Domain)"/>
    <property type="match status" value="1"/>
</dbReference>